<organism evidence="1 2">
    <name type="scientific">Flavobacterium noncentrifugens</name>
    <dbReference type="NCBI Taxonomy" id="1128970"/>
    <lineage>
        <taxon>Bacteria</taxon>
        <taxon>Pseudomonadati</taxon>
        <taxon>Bacteroidota</taxon>
        <taxon>Flavobacteriia</taxon>
        <taxon>Flavobacteriales</taxon>
        <taxon>Flavobacteriaceae</taxon>
        <taxon>Flavobacterium</taxon>
    </lineage>
</organism>
<evidence type="ECO:0000313" key="2">
    <source>
        <dbReference type="Proteomes" id="UP000199580"/>
    </source>
</evidence>
<dbReference type="EMBL" id="FNEZ01000002">
    <property type="protein sequence ID" value="SDJ63048.1"/>
    <property type="molecule type" value="Genomic_DNA"/>
</dbReference>
<evidence type="ECO:0008006" key="3">
    <source>
        <dbReference type="Google" id="ProtNLM"/>
    </source>
</evidence>
<dbReference type="RefSeq" id="WP_091392876.1">
    <property type="nucleotide sequence ID" value="NZ_BKAI01000003.1"/>
</dbReference>
<dbReference type="OrthoDB" id="6336595at2"/>
<sequence length="337" mass="39211">MTDKNIDSLQVYGLCNVFYDSYYIKGLQDYFGIRNVEFNTSNFPDFYQHTFAVIVRAKGKTIKIVIDSRDANYIRPDELKWCDVYGKVNYHPNAIPGEGHDKVMPIGPNFGIKIWNLPQTIFKGLQNTIRFRKGISRKKELLANYWRQYNRLPLSEYFKKETLRERYVFFMATIWKKEPQTNLFRSNYIRACKANPQITFEGGFAPRKDGDNVGFDGIITEKRYPFSEYMQKTKQSMMVFNTPAVFSCHGWKLGEFLAMGKAILSTPHHNVLPAPLTEGVHLLYADGNERRDFDEKIATFLASDANRKMMETNAKTYFDTYLSPEKVIEILYTAAQK</sequence>
<proteinExistence type="predicted"/>
<dbReference type="AlphaFoldDB" id="A0A1G8VAF1"/>
<keyword evidence="2" id="KW-1185">Reference proteome</keyword>
<dbReference type="STRING" id="1128970.SAMN04487935_1258"/>
<name>A0A1G8VAF1_9FLAO</name>
<gene>
    <name evidence="1" type="ORF">SAMN04487935_1258</name>
</gene>
<reference evidence="1 2" key="1">
    <citation type="submission" date="2016-10" db="EMBL/GenBank/DDBJ databases">
        <authorList>
            <person name="de Groot N.N."/>
        </authorList>
    </citation>
    <scope>NUCLEOTIDE SEQUENCE [LARGE SCALE GENOMIC DNA]</scope>
    <source>
        <strain evidence="1 2">CGMCC 1.10076</strain>
    </source>
</reference>
<accession>A0A1G8VAF1</accession>
<dbReference type="Proteomes" id="UP000199580">
    <property type="component" value="Unassembled WGS sequence"/>
</dbReference>
<evidence type="ECO:0000313" key="1">
    <source>
        <dbReference type="EMBL" id="SDJ63048.1"/>
    </source>
</evidence>
<protein>
    <recommendedName>
        <fullName evidence="3">Glycosyl transferases group 1</fullName>
    </recommendedName>
</protein>